<evidence type="ECO:0000256" key="13">
    <source>
        <dbReference type="ARBA" id="ARBA00023136"/>
    </source>
</evidence>
<dbReference type="GO" id="GO:0005886">
    <property type="term" value="C:plasma membrane"/>
    <property type="evidence" value="ECO:0007669"/>
    <property type="project" value="UniProtKB-SubCell"/>
</dbReference>
<evidence type="ECO:0000256" key="2">
    <source>
        <dbReference type="ARBA" id="ARBA00004651"/>
    </source>
</evidence>
<proteinExistence type="predicted"/>
<evidence type="ECO:0000256" key="8">
    <source>
        <dbReference type="ARBA" id="ARBA00022741"/>
    </source>
</evidence>
<dbReference type="InterPro" id="IPR004358">
    <property type="entry name" value="Sig_transdc_His_kin-like_C"/>
</dbReference>
<dbReference type="PANTHER" id="PTHR45528:SF1">
    <property type="entry name" value="SENSOR HISTIDINE KINASE CPXA"/>
    <property type="match status" value="1"/>
</dbReference>
<evidence type="ECO:0000256" key="11">
    <source>
        <dbReference type="ARBA" id="ARBA00022989"/>
    </source>
</evidence>
<evidence type="ECO:0000256" key="12">
    <source>
        <dbReference type="ARBA" id="ARBA00023012"/>
    </source>
</evidence>
<dbReference type="Gene3D" id="6.10.340.10">
    <property type="match status" value="1"/>
</dbReference>
<keyword evidence="8" id="KW-0547">Nucleotide-binding</keyword>
<dbReference type="InterPro" id="IPR036097">
    <property type="entry name" value="HisK_dim/P_sf"/>
</dbReference>
<evidence type="ECO:0000256" key="3">
    <source>
        <dbReference type="ARBA" id="ARBA00012438"/>
    </source>
</evidence>
<dbReference type="InterPro" id="IPR005467">
    <property type="entry name" value="His_kinase_dom"/>
</dbReference>
<organism evidence="16 17">
    <name type="scientific">Eubacterium cellulosolvens (strain ATCC 43171 / JCM 9499 / 6)</name>
    <name type="common">Cillobacterium cellulosolvens</name>
    <dbReference type="NCBI Taxonomy" id="633697"/>
    <lineage>
        <taxon>Bacteria</taxon>
        <taxon>Bacillati</taxon>
        <taxon>Bacillota</taxon>
        <taxon>Clostridia</taxon>
        <taxon>Eubacteriales</taxon>
        <taxon>Eubacteriaceae</taxon>
        <taxon>Eubacterium</taxon>
    </lineage>
</organism>
<dbReference type="SUPFAM" id="SSF55874">
    <property type="entry name" value="ATPase domain of HSP90 chaperone/DNA topoisomerase II/histidine kinase"/>
    <property type="match status" value="1"/>
</dbReference>
<reference evidence="16 17" key="2">
    <citation type="submission" date="2012-02" db="EMBL/GenBank/DDBJ databases">
        <title>Improved High-Quality Draft sequence of Eubacterium cellulosolvens 6.</title>
        <authorList>
            <consortium name="US DOE Joint Genome Institute"/>
            <person name="Lucas S."/>
            <person name="Han J."/>
            <person name="Lapidus A."/>
            <person name="Cheng J.-F."/>
            <person name="Goodwin L."/>
            <person name="Pitluck S."/>
            <person name="Peters L."/>
            <person name="Mikhailova N."/>
            <person name="Gu W."/>
            <person name="Detter J.C."/>
            <person name="Han C."/>
            <person name="Tapia R."/>
            <person name="Land M."/>
            <person name="Hauser L."/>
            <person name="Kyrpides N."/>
            <person name="Ivanova N."/>
            <person name="Pagani I."/>
            <person name="Johnson E."/>
            <person name="Mukhopadhyay B."/>
            <person name="Anderson I."/>
            <person name="Woyke T."/>
        </authorList>
    </citation>
    <scope>NUCLEOTIDE SEQUENCE [LARGE SCALE GENOMIC DNA]</scope>
    <source>
        <strain evidence="16 17">6</strain>
    </source>
</reference>
<dbReference type="HOGENOM" id="CLU_000445_89_3_9"/>
<dbReference type="AlphaFoldDB" id="I5AU11"/>
<dbReference type="GO" id="GO:0005524">
    <property type="term" value="F:ATP binding"/>
    <property type="evidence" value="ECO:0007669"/>
    <property type="project" value="UniProtKB-KW"/>
</dbReference>
<evidence type="ECO:0000256" key="4">
    <source>
        <dbReference type="ARBA" id="ARBA00022475"/>
    </source>
</evidence>
<evidence type="ECO:0000313" key="17">
    <source>
        <dbReference type="Proteomes" id="UP000005753"/>
    </source>
</evidence>
<dbReference type="CDD" id="cd00075">
    <property type="entry name" value="HATPase"/>
    <property type="match status" value="1"/>
</dbReference>
<dbReference type="SUPFAM" id="SSF47384">
    <property type="entry name" value="Homodimeric domain of signal transducing histidine kinase"/>
    <property type="match status" value="1"/>
</dbReference>
<name>I5AU11_EUBC6</name>
<keyword evidence="17" id="KW-1185">Reference proteome</keyword>
<keyword evidence="10" id="KW-0067">ATP-binding</keyword>
<keyword evidence="13 14" id="KW-0472">Membrane</keyword>
<accession>I5AU11</accession>
<evidence type="ECO:0000256" key="10">
    <source>
        <dbReference type="ARBA" id="ARBA00022840"/>
    </source>
</evidence>
<dbReference type="GO" id="GO:0000155">
    <property type="term" value="F:phosphorelay sensor kinase activity"/>
    <property type="evidence" value="ECO:0007669"/>
    <property type="project" value="InterPro"/>
</dbReference>
<keyword evidence="5" id="KW-0597">Phosphoprotein</keyword>
<reference evidence="16 17" key="1">
    <citation type="submission" date="2010-08" db="EMBL/GenBank/DDBJ databases">
        <authorList>
            <consortium name="US DOE Joint Genome Institute (JGI-PGF)"/>
            <person name="Lucas S."/>
            <person name="Copeland A."/>
            <person name="Lapidus A."/>
            <person name="Cheng J.-F."/>
            <person name="Bruce D."/>
            <person name="Goodwin L."/>
            <person name="Pitluck S."/>
            <person name="Land M.L."/>
            <person name="Hauser L."/>
            <person name="Chang Y.-J."/>
            <person name="Anderson I.J."/>
            <person name="Johnson E."/>
            <person name="Mulhopadhyay B."/>
            <person name="Kyrpides N."/>
            <person name="Woyke T.J."/>
        </authorList>
    </citation>
    <scope>NUCLEOTIDE SEQUENCE [LARGE SCALE GENOMIC DNA]</scope>
    <source>
        <strain evidence="16 17">6</strain>
    </source>
</reference>
<dbReference type="SMART" id="SM00387">
    <property type="entry name" value="HATPase_c"/>
    <property type="match status" value="1"/>
</dbReference>
<dbReference type="EC" id="2.7.13.3" evidence="3"/>
<evidence type="ECO:0000256" key="1">
    <source>
        <dbReference type="ARBA" id="ARBA00000085"/>
    </source>
</evidence>
<evidence type="ECO:0000256" key="14">
    <source>
        <dbReference type="SAM" id="Phobius"/>
    </source>
</evidence>
<feature type="transmembrane region" description="Helical" evidence="14">
    <location>
        <begin position="20"/>
        <end position="37"/>
    </location>
</feature>
<dbReference type="Proteomes" id="UP000005753">
    <property type="component" value="Chromosome"/>
</dbReference>
<protein>
    <recommendedName>
        <fullName evidence="3">histidine kinase</fullName>
        <ecNumber evidence="3">2.7.13.3</ecNumber>
    </recommendedName>
</protein>
<dbReference type="eggNOG" id="COG2205">
    <property type="taxonomic scope" value="Bacteria"/>
</dbReference>
<keyword evidence="12" id="KW-0902">Two-component regulatory system</keyword>
<dbReference type="PROSITE" id="PS50109">
    <property type="entry name" value="HIS_KIN"/>
    <property type="match status" value="1"/>
</dbReference>
<keyword evidence="11 14" id="KW-1133">Transmembrane helix</keyword>
<evidence type="ECO:0000256" key="5">
    <source>
        <dbReference type="ARBA" id="ARBA00022553"/>
    </source>
</evidence>
<dbReference type="Gene3D" id="3.30.565.10">
    <property type="entry name" value="Histidine kinase-like ATPase, C-terminal domain"/>
    <property type="match status" value="1"/>
</dbReference>
<evidence type="ECO:0000256" key="7">
    <source>
        <dbReference type="ARBA" id="ARBA00022692"/>
    </source>
</evidence>
<comment type="catalytic activity">
    <reaction evidence="1">
        <text>ATP + protein L-histidine = ADP + protein N-phospho-L-histidine.</text>
        <dbReference type="EC" id="2.7.13.3"/>
    </reaction>
</comment>
<dbReference type="InterPro" id="IPR003661">
    <property type="entry name" value="HisK_dim/P_dom"/>
</dbReference>
<gene>
    <name evidence="16" type="ORF">EubceDRAFT1_1488</name>
</gene>
<evidence type="ECO:0000313" key="16">
    <source>
        <dbReference type="EMBL" id="EIM57284.1"/>
    </source>
</evidence>
<dbReference type="Pfam" id="PF02518">
    <property type="entry name" value="HATPase_c"/>
    <property type="match status" value="1"/>
</dbReference>
<comment type="subcellular location">
    <subcellularLocation>
        <location evidence="2">Cell membrane</location>
        <topology evidence="2">Multi-pass membrane protein</topology>
    </subcellularLocation>
</comment>
<dbReference type="InterPro" id="IPR003594">
    <property type="entry name" value="HATPase_dom"/>
</dbReference>
<keyword evidence="9 16" id="KW-0418">Kinase</keyword>
<dbReference type="CDD" id="cd00082">
    <property type="entry name" value="HisKA"/>
    <property type="match status" value="1"/>
</dbReference>
<dbReference type="SMART" id="SM00388">
    <property type="entry name" value="HisKA"/>
    <property type="match status" value="1"/>
</dbReference>
<dbReference type="STRING" id="633697.EubceDRAFT1_1488"/>
<dbReference type="Pfam" id="PF00512">
    <property type="entry name" value="HisKA"/>
    <property type="match status" value="1"/>
</dbReference>
<evidence type="ECO:0000256" key="9">
    <source>
        <dbReference type="ARBA" id="ARBA00022777"/>
    </source>
</evidence>
<sequence>MLYRFVYRTGGNNSVAKSMNVVFAMVFLLTMLVLVYIQRKILAPFNRMTGVTEDLARGNLAMPLSQEKSGYFKSFLWSIDMLREKLTDDRTREMALQKEKKTIVLSLAHDIKTPLSAIDLYVKALSENLYDTGEKKEAALKGIEKNADEIKKYVNEIVTASREDFLDLSVKIGEIYLSEVLKPVTKYYADKLNLLSINFSIDVYQDVLLSCDGSRLMEAMQNCMENAIKYGDGREILIGIEEEENCKLITIENSGCNLSAEEEDSIFDSFYRGSNSQGIQGSGLGLYICRELLRAMGGEAYARIGEDLFRVTLVVPMV</sequence>
<evidence type="ECO:0000256" key="6">
    <source>
        <dbReference type="ARBA" id="ARBA00022679"/>
    </source>
</evidence>
<keyword evidence="4" id="KW-1003">Cell membrane</keyword>
<dbReference type="PANTHER" id="PTHR45528">
    <property type="entry name" value="SENSOR HISTIDINE KINASE CPXA"/>
    <property type="match status" value="1"/>
</dbReference>
<evidence type="ECO:0000259" key="15">
    <source>
        <dbReference type="PROSITE" id="PS50109"/>
    </source>
</evidence>
<dbReference type="EMBL" id="CM001487">
    <property type="protein sequence ID" value="EIM57284.1"/>
    <property type="molecule type" value="Genomic_DNA"/>
</dbReference>
<feature type="domain" description="Histidine kinase" evidence="15">
    <location>
        <begin position="106"/>
        <end position="318"/>
    </location>
</feature>
<dbReference type="Gene3D" id="1.10.287.130">
    <property type="match status" value="1"/>
</dbReference>
<keyword evidence="7 14" id="KW-0812">Transmembrane</keyword>
<dbReference type="PRINTS" id="PR00344">
    <property type="entry name" value="BCTRLSENSOR"/>
</dbReference>
<dbReference type="InterPro" id="IPR036890">
    <property type="entry name" value="HATPase_C_sf"/>
</dbReference>
<dbReference type="InterPro" id="IPR050398">
    <property type="entry name" value="HssS/ArlS-like"/>
</dbReference>
<keyword evidence="6" id="KW-0808">Transferase</keyword>